<dbReference type="FunFam" id="3.40.630.10:FF:000060">
    <property type="entry name" value="Putative metallocarboxypeptidase ecm14"/>
    <property type="match status" value="1"/>
</dbReference>
<evidence type="ECO:0000256" key="2">
    <source>
        <dbReference type="ARBA" id="ARBA00004116"/>
    </source>
</evidence>
<evidence type="ECO:0000256" key="3">
    <source>
        <dbReference type="ARBA" id="ARBA00004613"/>
    </source>
</evidence>
<dbReference type="CDD" id="cd03860">
    <property type="entry name" value="M14_CP_A-B_like"/>
    <property type="match status" value="1"/>
</dbReference>
<dbReference type="GO" id="GO:0008270">
    <property type="term" value="F:zinc ion binding"/>
    <property type="evidence" value="ECO:0007669"/>
    <property type="project" value="InterPro"/>
</dbReference>
<evidence type="ECO:0000256" key="1">
    <source>
        <dbReference type="ARBA" id="ARBA00001947"/>
    </source>
</evidence>
<keyword evidence="18" id="KW-1185">Reference proteome</keyword>
<reference evidence="17 18" key="1">
    <citation type="submission" date="2023-06" db="EMBL/GenBank/DDBJ databases">
        <title>Black Yeasts Isolated from many extreme environments.</title>
        <authorList>
            <person name="Coleine C."/>
            <person name="Stajich J.E."/>
            <person name="Selbmann L."/>
        </authorList>
    </citation>
    <scope>NUCLEOTIDE SEQUENCE [LARGE SCALE GENOMIC DNA]</scope>
    <source>
        <strain evidence="17 18">CCFEE 5887</strain>
    </source>
</reference>
<keyword evidence="9" id="KW-0862">Zinc</keyword>
<dbReference type="PROSITE" id="PS52035">
    <property type="entry name" value="PEPTIDASE_M14"/>
    <property type="match status" value="1"/>
</dbReference>
<protein>
    <recommendedName>
        <fullName evidence="13">Inactive metallocarboxypeptidase ECM14</fullName>
    </recommendedName>
    <alternativeName>
        <fullName evidence="14">Inactive metallocarboxypeptidase ecm14</fullName>
    </alternativeName>
</protein>
<keyword evidence="5" id="KW-0964">Secreted</keyword>
<dbReference type="GO" id="GO:0005576">
    <property type="term" value="C:extracellular region"/>
    <property type="evidence" value="ECO:0007669"/>
    <property type="project" value="UniProtKB-SubCell"/>
</dbReference>
<evidence type="ECO:0000256" key="14">
    <source>
        <dbReference type="ARBA" id="ARBA00026213"/>
    </source>
</evidence>
<evidence type="ECO:0000256" key="15">
    <source>
        <dbReference type="PROSITE-ProRule" id="PRU01379"/>
    </source>
</evidence>
<evidence type="ECO:0000256" key="5">
    <source>
        <dbReference type="ARBA" id="ARBA00022525"/>
    </source>
</evidence>
<name>A0AAV9PXL2_9PEZI</name>
<dbReference type="PANTHER" id="PTHR11705">
    <property type="entry name" value="PROTEASE FAMILY M14 CARBOXYPEPTIDASE A,B"/>
    <property type="match status" value="1"/>
</dbReference>
<dbReference type="AlphaFoldDB" id="A0AAV9PXL2"/>
<dbReference type="SUPFAM" id="SSF54897">
    <property type="entry name" value="Protease propeptides/inhibitors"/>
    <property type="match status" value="1"/>
</dbReference>
<dbReference type="InterPro" id="IPR000834">
    <property type="entry name" value="Peptidase_M14"/>
</dbReference>
<evidence type="ECO:0000256" key="13">
    <source>
        <dbReference type="ARBA" id="ARBA00026187"/>
    </source>
</evidence>
<comment type="subcellular location">
    <subcellularLocation>
        <location evidence="3">Secreted</location>
    </subcellularLocation>
    <subcellularLocation>
        <location evidence="2">Vacuole</location>
    </subcellularLocation>
</comment>
<dbReference type="PANTHER" id="PTHR11705:SF147">
    <property type="entry name" value="INACTIVE METALLOCARBOXYPEPTIDASE ECM14"/>
    <property type="match status" value="1"/>
</dbReference>
<keyword evidence="8" id="KW-0732">Signal</keyword>
<dbReference type="GO" id="GO:0004181">
    <property type="term" value="F:metallocarboxypeptidase activity"/>
    <property type="evidence" value="ECO:0007669"/>
    <property type="project" value="InterPro"/>
</dbReference>
<dbReference type="SUPFAM" id="SSF53187">
    <property type="entry name" value="Zn-dependent exopeptidases"/>
    <property type="match status" value="1"/>
</dbReference>
<evidence type="ECO:0000256" key="10">
    <source>
        <dbReference type="ARBA" id="ARBA00023157"/>
    </source>
</evidence>
<dbReference type="PRINTS" id="PR00765">
    <property type="entry name" value="CRBOXYPTASEA"/>
</dbReference>
<feature type="domain" description="Peptidase M14" evidence="16">
    <location>
        <begin position="225"/>
        <end position="552"/>
    </location>
</feature>
<organism evidence="17 18">
    <name type="scientific">Vermiconidia calcicola</name>
    <dbReference type="NCBI Taxonomy" id="1690605"/>
    <lineage>
        <taxon>Eukaryota</taxon>
        <taxon>Fungi</taxon>
        <taxon>Dikarya</taxon>
        <taxon>Ascomycota</taxon>
        <taxon>Pezizomycotina</taxon>
        <taxon>Dothideomycetes</taxon>
        <taxon>Dothideomycetidae</taxon>
        <taxon>Mycosphaerellales</taxon>
        <taxon>Extremaceae</taxon>
        <taxon>Vermiconidia</taxon>
    </lineage>
</organism>
<evidence type="ECO:0000313" key="18">
    <source>
        <dbReference type="Proteomes" id="UP001345827"/>
    </source>
</evidence>
<dbReference type="Proteomes" id="UP001345827">
    <property type="component" value="Unassembled WGS sequence"/>
</dbReference>
<evidence type="ECO:0000256" key="12">
    <source>
        <dbReference type="ARBA" id="ARBA00025210"/>
    </source>
</evidence>
<dbReference type="EMBL" id="JAXLQG010000018">
    <property type="protein sequence ID" value="KAK5531029.1"/>
    <property type="molecule type" value="Genomic_DNA"/>
</dbReference>
<proteinExistence type="inferred from homology"/>
<keyword evidence="11" id="KW-0961">Cell wall biogenesis/degradation</keyword>
<comment type="caution">
    <text evidence="15">Lacks conserved residue(s) required for the propagation of feature annotation.</text>
</comment>
<keyword evidence="6" id="KW-0926">Vacuole</keyword>
<comment type="cofactor">
    <cofactor evidence="1">
        <name>Zn(2+)</name>
        <dbReference type="ChEBI" id="CHEBI:29105"/>
    </cofactor>
</comment>
<keyword evidence="10" id="KW-1015">Disulfide bond</keyword>
<evidence type="ECO:0000256" key="6">
    <source>
        <dbReference type="ARBA" id="ARBA00022554"/>
    </source>
</evidence>
<dbReference type="Gene3D" id="3.40.630.10">
    <property type="entry name" value="Zn peptidases"/>
    <property type="match status" value="1"/>
</dbReference>
<dbReference type="InterPro" id="IPR057247">
    <property type="entry name" value="CARBOXYPEPT_ZN_2"/>
</dbReference>
<dbReference type="GO" id="GO:0071555">
    <property type="term" value="P:cell wall organization"/>
    <property type="evidence" value="ECO:0007669"/>
    <property type="project" value="UniProtKB-KW"/>
</dbReference>
<dbReference type="Pfam" id="PF00246">
    <property type="entry name" value="Peptidase_M14"/>
    <property type="match status" value="1"/>
</dbReference>
<evidence type="ECO:0000256" key="8">
    <source>
        <dbReference type="ARBA" id="ARBA00022729"/>
    </source>
</evidence>
<evidence type="ECO:0000256" key="7">
    <source>
        <dbReference type="ARBA" id="ARBA00022723"/>
    </source>
</evidence>
<dbReference type="SMART" id="SM00631">
    <property type="entry name" value="Zn_pept"/>
    <property type="match status" value="1"/>
</dbReference>
<evidence type="ECO:0000256" key="4">
    <source>
        <dbReference type="ARBA" id="ARBA00005988"/>
    </source>
</evidence>
<dbReference type="GO" id="GO:0006508">
    <property type="term" value="P:proteolysis"/>
    <property type="evidence" value="ECO:0007669"/>
    <property type="project" value="InterPro"/>
</dbReference>
<evidence type="ECO:0000256" key="9">
    <source>
        <dbReference type="ARBA" id="ARBA00022833"/>
    </source>
</evidence>
<comment type="caution">
    <text evidence="17">The sequence shown here is derived from an EMBL/GenBank/DDBJ whole genome shotgun (WGS) entry which is preliminary data.</text>
</comment>
<evidence type="ECO:0000313" key="17">
    <source>
        <dbReference type="EMBL" id="KAK5531029.1"/>
    </source>
</evidence>
<comment type="similarity">
    <text evidence="4 15">Belongs to the peptidase M14 family.</text>
</comment>
<keyword evidence="7" id="KW-0479">Metal-binding</keyword>
<evidence type="ECO:0000256" key="11">
    <source>
        <dbReference type="ARBA" id="ARBA00023316"/>
    </source>
</evidence>
<sequence length="615" mass="69727">MSKSKFHNVVDMDVIGTGRFEARQRPQVRMPNRGTLWLLRKDRRVTLPPIEPQSHASLRPQTSYSAKVRSTRPFSRLRDIIIEKIWSIPGKNTHKGCSSSQPLPQLPRSFHARYGNDVVLRFEVRTEDEAKALSEATSMLYLDIWEATDDWVDIRIAKDVVPSFIGLLPTSLHHAYRPLMHDLARAVYDTYPTLSSDQSPLLSTLITAHGGRTHLGTPQDLFFQDYQPLSVLYPWLRLVASMFPAHAELLTIGQSAEGRDIHALRLGAKSQPGDPHDERHTLLVVGGTHAREWISISTTAYVAYSLATQYGHPHFHAVTKLLDHFDIVFVPVLNPDGYEYTWTTDRLWRKNRQSTSLPFCPGIDLDRSFRFEWDGHGSADNACSDDYAGPAPLIAREAQVLTEWARNETQTNNTTFVSYLDLHSYSQEVLYPYSYTCDIDPPNLEDLEEVALGLAKSFRLTNGHYYAVESACRGSITYQDKGGKVKKTRTRVQPESQGGSALDFFYHDLDVKLAFQIKLRDTGTYGFLLPKSNILPTGEEAYEAVMALGRWLLGNHGIESVDPNSDPVWGVEKTSEVTVEEILGGSGSEIDEYEEKNEGYEDGWDVELRRRRRRR</sequence>
<dbReference type="GO" id="GO:0005773">
    <property type="term" value="C:vacuole"/>
    <property type="evidence" value="ECO:0007669"/>
    <property type="project" value="UniProtKB-SubCell"/>
</dbReference>
<accession>A0AAV9PXL2</accession>
<dbReference type="PROSITE" id="PS00133">
    <property type="entry name" value="CARBOXYPEPT_ZN_2"/>
    <property type="match status" value="1"/>
</dbReference>
<gene>
    <name evidence="17" type="primary">ECM14</name>
    <name evidence="17" type="ORF">LTR25_008886</name>
</gene>
<comment type="function">
    <text evidence="12">Inactive carboxypeptidase that may play a role in cell wall organization and biogenesis.</text>
</comment>
<evidence type="ECO:0000259" key="16">
    <source>
        <dbReference type="PROSITE" id="PS52035"/>
    </source>
</evidence>